<evidence type="ECO:0000313" key="5">
    <source>
        <dbReference type="Proteomes" id="UP001500968"/>
    </source>
</evidence>
<gene>
    <name evidence="4" type="ORF">GCM10022386_06920</name>
</gene>
<evidence type="ECO:0000259" key="3">
    <source>
        <dbReference type="PROSITE" id="PS50930"/>
    </source>
</evidence>
<evidence type="ECO:0000313" key="4">
    <source>
        <dbReference type="EMBL" id="GAA4026173.1"/>
    </source>
</evidence>
<keyword evidence="5" id="KW-1185">Reference proteome</keyword>
<dbReference type="InterPro" id="IPR011006">
    <property type="entry name" value="CheY-like_superfamily"/>
</dbReference>
<dbReference type="PROSITE" id="PS50110">
    <property type="entry name" value="RESPONSE_REGULATORY"/>
    <property type="match status" value="1"/>
</dbReference>
<dbReference type="Pfam" id="PF00072">
    <property type="entry name" value="Response_reg"/>
    <property type="match status" value="1"/>
</dbReference>
<organism evidence="4 5">
    <name type="scientific">Flavobacterium cheonhonense</name>
    <dbReference type="NCBI Taxonomy" id="706185"/>
    <lineage>
        <taxon>Bacteria</taxon>
        <taxon>Pseudomonadati</taxon>
        <taxon>Bacteroidota</taxon>
        <taxon>Flavobacteriia</taxon>
        <taxon>Flavobacteriales</taxon>
        <taxon>Flavobacteriaceae</taxon>
        <taxon>Flavobacterium</taxon>
    </lineage>
</organism>
<reference evidence="5" key="1">
    <citation type="journal article" date="2019" name="Int. J. Syst. Evol. Microbiol.">
        <title>The Global Catalogue of Microorganisms (GCM) 10K type strain sequencing project: providing services to taxonomists for standard genome sequencing and annotation.</title>
        <authorList>
            <consortium name="The Broad Institute Genomics Platform"/>
            <consortium name="The Broad Institute Genome Sequencing Center for Infectious Disease"/>
            <person name="Wu L."/>
            <person name="Ma J."/>
        </authorList>
    </citation>
    <scope>NUCLEOTIDE SEQUENCE [LARGE SCALE GENOMIC DNA]</scope>
    <source>
        <strain evidence="5">JCM 17064</strain>
    </source>
</reference>
<feature type="domain" description="HTH LytTR-type" evidence="3">
    <location>
        <begin position="146"/>
        <end position="244"/>
    </location>
</feature>
<dbReference type="InterPro" id="IPR046947">
    <property type="entry name" value="LytR-like"/>
</dbReference>
<comment type="caution">
    <text evidence="4">The sequence shown here is derived from an EMBL/GenBank/DDBJ whole genome shotgun (WGS) entry which is preliminary data.</text>
</comment>
<sequence length="245" mass="28532">MTTKMKKCIIIDDELMSRTVMTELISTKPELHLVGDFPDAIEALKYLNHNEVDLIFLDIHLPNFNGFDFINTINQTINVILVTSDKNFAIEAFEYNCIVDYLVKPITPERFDKAMARLKEFEGNQKKKKTSQTKEDDIESSNASEFYINNSKRLIKIDVNTILYFRANGDYVFIKTESNSYTIHNTLRKIENKLPKDSFFKVHRSYIINTKKIVDIEDNSVLIGKDVIPISRRNKSELMKRVHLL</sequence>
<feature type="domain" description="Response regulatory" evidence="2">
    <location>
        <begin position="7"/>
        <end position="119"/>
    </location>
</feature>
<keyword evidence="1" id="KW-0597">Phosphoprotein</keyword>
<proteinExistence type="predicted"/>
<dbReference type="EMBL" id="BAABCR010000008">
    <property type="protein sequence ID" value="GAA4026173.1"/>
    <property type="molecule type" value="Genomic_DNA"/>
</dbReference>
<dbReference type="InterPro" id="IPR007492">
    <property type="entry name" value="LytTR_DNA-bd_dom"/>
</dbReference>
<dbReference type="Pfam" id="PF04397">
    <property type="entry name" value="LytTR"/>
    <property type="match status" value="1"/>
</dbReference>
<evidence type="ECO:0000259" key="2">
    <source>
        <dbReference type="PROSITE" id="PS50110"/>
    </source>
</evidence>
<dbReference type="SUPFAM" id="SSF52172">
    <property type="entry name" value="CheY-like"/>
    <property type="match status" value="1"/>
</dbReference>
<dbReference type="PROSITE" id="PS50930">
    <property type="entry name" value="HTH_LYTTR"/>
    <property type="match status" value="1"/>
</dbReference>
<dbReference type="Gene3D" id="3.40.50.2300">
    <property type="match status" value="1"/>
</dbReference>
<evidence type="ECO:0000256" key="1">
    <source>
        <dbReference type="PROSITE-ProRule" id="PRU00169"/>
    </source>
</evidence>
<dbReference type="SMART" id="SM00850">
    <property type="entry name" value="LytTR"/>
    <property type="match status" value="1"/>
</dbReference>
<name>A0ABP7TH48_9FLAO</name>
<dbReference type="Proteomes" id="UP001500968">
    <property type="component" value="Unassembled WGS sequence"/>
</dbReference>
<protein>
    <submittedName>
        <fullName evidence="4">LytTR family DNA-binding domain-containing protein</fullName>
    </submittedName>
</protein>
<dbReference type="InterPro" id="IPR001789">
    <property type="entry name" value="Sig_transdc_resp-reg_receiver"/>
</dbReference>
<accession>A0ABP7TH48</accession>
<keyword evidence="4" id="KW-0238">DNA-binding</keyword>
<dbReference type="Gene3D" id="2.40.50.1020">
    <property type="entry name" value="LytTr DNA-binding domain"/>
    <property type="match status" value="1"/>
</dbReference>
<dbReference type="PANTHER" id="PTHR37299:SF1">
    <property type="entry name" value="STAGE 0 SPORULATION PROTEIN A HOMOLOG"/>
    <property type="match status" value="1"/>
</dbReference>
<feature type="modified residue" description="4-aspartylphosphate" evidence="1">
    <location>
        <position position="58"/>
    </location>
</feature>
<dbReference type="GO" id="GO:0003677">
    <property type="term" value="F:DNA binding"/>
    <property type="evidence" value="ECO:0007669"/>
    <property type="project" value="UniProtKB-KW"/>
</dbReference>
<dbReference type="PANTHER" id="PTHR37299">
    <property type="entry name" value="TRANSCRIPTIONAL REGULATOR-RELATED"/>
    <property type="match status" value="1"/>
</dbReference>
<dbReference type="SMART" id="SM00448">
    <property type="entry name" value="REC"/>
    <property type="match status" value="1"/>
</dbReference>